<reference evidence="7" key="1">
    <citation type="submission" date="2021-01" db="EMBL/GenBank/DDBJ databases">
        <authorList>
            <person name="Corre E."/>
            <person name="Pelletier E."/>
            <person name="Niang G."/>
            <person name="Scheremetjew M."/>
            <person name="Finn R."/>
            <person name="Kale V."/>
            <person name="Holt S."/>
            <person name="Cochrane G."/>
            <person name="Meng A."/>
            <person name="Brown T."/>
            <person name="Cohen L."/>
        </authorList>
    </citation>
    <scope>NUCLEOTIDE SEQUENCE</scope>
    <source>
        <strain evidence="7">CCMP1374</strain>
    </source>
</reference>
<dbReference type="Gene3D" id="2.60.120.620">
    <property type="entry name" value="q2cbj1_9rhob like domain"/>
    <property type="match status" value="1"/>
</dbReference>
<dbReference type="InterPro" id="IPR006620">
    <property type="entry name" value="Pro_4_hyd_alph"/>
</dbReference>
<evidence type="ECO:0000256" key="3">
    <source>
        <dbReference type="ARBA" id="ARBA00022964"/>
    </source>
</evidence>
<dbReference type="GO" id="GO:0051213">
    <property type="term" value="F:dioxygenase activity"/>
    <property type="evidence" value="ECO:0007669"/>
    <property type="project" value="UniProtKB-KW"/>
</dbReference>
<dbReference type="AlphaFoldDB" id="A0A7S0F0Q8"/>
<dbReference type="PROSITE" id="PS51471">
    <property type="entry name" value="FE2OG_OXY"/>
    <property type="match status" value="1"/>
</dbReference>
<organism evidence="7">
    <name type="scientific">Phaeocystis antarctica</name>
    <dbReference type="NCBI Taxonomy" id="33657"/>
    <lineage>
        <taxon>Eukaryota</taxon>
        <taxon>Haptista</taxon>
        <taxon>Haptophyta</taxon>
        <taxon>Prymnesiophyceae</taxon>
        <taxon>Phaeocystales</taxon>
        <taxon>Phaeocystaceae</taxon>
        <taxon>Phaeocystis</taxon>
    </lineage>
</organism>
<keyword evidence="3" id="KW-0223">Dioxygenase</keyword>
<dbReference type="GO" id="GO:0005506">
    <property type="term" value="F:iron ion binding"/>
    <property type="evidence" value="ECO:0007669"/>
    <property type="project" value="InterPro"/>
</dbReference>
<dbReference type="GO" id="GO:0016705">
    <property type="term" value="F:oxidoreductase activity, acting on paired donors, with incorporation or reduction of molecular oxygen"/>
    <property type="evidence" value="ECO:0007669"/>
    <property type="project" value="InterPro"/>
</dbReference>
<dbReference type="EMBL" id="HBEP01026846">
    <property type="protein sequence ID" value="CAD8499351.1"/>
    <property type="molecule type" value="Transcribed_RNA"/>
</dbReference>
<proteinExistence type="predicted"/>
<sequence>MVNSARAHRPICKRVGRGSSSYVHFEALLSPAQVERARTFAASPPVQQALSDAELFDGPGASRDRRSRVAWLDRAGHESDRETAFATYPAWLHNRLRDCARDTHRRLGDKWCPVGRDSRGQWTPRYEPMQYAEYGPGGHYGSWHTDAELGDADPEDARCVTVVLLLSDVADYSGGHFEVKLGGERGKASRVGLRAGDAVGFPARRLWHRVTKCNSGLRQSIVFWVRHNGKPPEGDDGDEDAAEP</sequence>
<evidence type="ECO:0000256" key="1">
    <source>
        <dbReference type="ARBA" id="ARBA00001961"/>
    </source>
</evidence>
<evidence type="ECO:0000313" key="7">
    <source>
        <dbReference type="EMBL" id="CAD8499351.1"/>
    </source>
</evidence>
<dbReference type="InterPro" id="IPR005123">
    <property type="entry name" value="Oxoglu/Fe-dep_dioxygenase_dom"/>
</dbReference>
<gene>
    <name evidence="7" type="ORF">PANT1444_LOCUS15286</name>
</gene>
<dbReference type="SMART" id="SM00702">
    <property type="entry name" value="P4Hc"/>
    <property type="match status" value="1"/>
</dbReference>
<dbReference type="Pfam" id="PF13640">
    <property type="entry name" value="2OG-FeII_Oxy_3"/>
    <property type="match status" value="1"/>
</dbReference>
<protein>
    <recommendedName>
        <fullName evidence="6">Fe2OG dioxygenase domain-containing protein</fullName>
    </recommendedName>
</protein>
<feature type="domain" description="Fe2OG dioxygenase" evidence="6">
    <location>
        <begin position="125"/>
        <end position="227"/>
    </location>
</feature>
<comment type="cofactor">
    <cofactor evidence="1">
        <name>L-ascorbate</name>
        <dbReference type="ChEBI" id="CHEBI:38290"/>
    </cofactor>
</comment>
<dbReference type="GO" id="GO:0031418">
    <property type="term" value="F:L-ascorbic acid binding"/>
    <property type="evidence" value="ECO:0007669"/>
    <property type="project" value="InterPro"/>
</dbReference>
<dbReference type="SUPFAM" id="SSF51197">
    <property type="entry name" value="Clavaminate synthase-like"/>
    <property type="match status" value="1"/>
</dbReference>
<evidence type="ECO:0000256" key="4">
    <source>
        <dbReference type="ARBA" id="ARBA00023002"/>
    </source>
</evidence>
<evidence type="ECO:0000259" key="6">
    <source>
        <dbReference type="PROSITE" id="PS51471"/>
    </source>
</evidence>
<keyword evidence="4" id="KW-0560">Oxidoreductase</keyword>
<dbReference type="InterPro" id="IPR044862">
    <property type="entry name" value="Pro_4_hyd_alph_FE2OG_OXY"/>
</dbReference>
<keyword evidence="2" id="KW-0479">Metal-binding</keyword>
<evidence type="ECO:0000256" key="5">
    <source>
        <dbReference type="ARBA" id="ARBA00023004"/>
    </source>
</evidence>
<keyword evidence="5" id="KW-0408">Iron</keyword>
<accession>A0A7S0F0Q8</accession>
<name>A0A7S0F0Q8_9EUKA</name>
<evidence type="ECO:0000256" key="2">
    <source>
        <dbReference type="ARBA" id="ARBA00022723"/>
    </source>
</evidence>